<sequence>MGFKRNLISFHPRNSVIEAIKSAQGNDLTIPDIDSPSKRSLWRQSGCQPLSHHHFISPESPHFYSNTLGS</sequence>
<evidence type="ECO:0000313" key="2">
    <source>
        <dbReference type="Proteomes" id="UP000439123"/>
    </source>
</evidence>
<accession>A0A653KXJ1</accession>
<protein>
    <submittedName>
        <fullName evidence="1">Uncharacterized protein</fullName>
    </submittedName>
</protein>
<organism evidence="1 2">
    <name type="scientific">Aeromonas veronii</name>
    <dbReference type="NCBI Taxonomy" id="654"/>
    <lineage>
        <taxon>Bacteria</taxon>
        <taxon>Pseudomonadati</taxon>
        <taxon>Pseudomonadota</taxon>
        <taxon>Gammaproteobacteria</taxon>
        <taxon>Aeromonadales</taxon>
        <taxon>Aeromonadaceae</taxon>
        <taxon>Aeromonas</taxon>
    </lineage>
</organism>
<dbReference type="EMBL" id="CABWLC010000008">
    <property type="protein sequence ID" value="VXA83928.1"/>
    <property type="molecule type" value="Genomic_DNA"/>
</dbReference>
<dbReference type="Proteomes" id="UP000439123">
    <property type="component" value="Unassembled WGS sequence"/>
</dbReference>
<dbReference type="AlphaFoldDB" id="A0A653KXJ1"/>
<evidence type="ECO:0000313" key="1">
    <source>
        <dbReference type="EMBL" id="VXA83928.1"/>
    </source>
</evidence>
<reference evidence="1 2" key="1">
    <citation type="submission" date="2019-10" db="EMBL/GenBank/DDBJ databases">
        <authorList>
            <person name="Karimi E."/>
        </authorList>
    </citation>
    <scope>NUCLEOTIDE SEQUENCE [LARGE SCALE GENOMIC DNA]</scope>
    <source>
        <strain evidence="1">Aeromonas sp. 8C</strain>
    </source>
</reference>
<name>A0A653KXJ1_AERVE</name>
<proteinExistence type="predicted"/>
<gene>
    <name evidence="1" type="ORF">AERO8C_160081</name>
</gene>